<dbReference type="GO" id="GO:0046872">
    <property type="term" value="F:metal ion binding"/>
    <property type="evidence" value="ECO:0007669"/>
    <property type="project" value="UniProtKB-KW"/>
</dbReference>
<dbReference type="PANTHER" id="PTHR10890:SF3">
    <property type="entry name" value="CYSTEINE--TRNA LIGASE, CYTOPLASMIC"/>
    <property type="match status" value="1"/>
</dbReference>
<feature type="domain" description="tRNA synthetases class I catalytic" evidence="8">
    <location>
        <begin position="22"/>
        <end position="444"/>
    </location>
</feature>
<evidence type="ECO:0000256" key="7">
    <source>
        <dbReference type="SAM" id="MobiDB-lite"/>
    </source>
</evidence>
<dbReference type="InterPro" id="IPR009080">
    <property type="entry name" value="tRNAsynth_Ia_anticodon-bd"/>
</dbReference>
<dbReference type="InParanoid" id="A0A369K8B1"/>
<sequence>MMLENREAPAWVPPRHPLPNTSHSLSLCGPTVYDASHLGHARNYVTTDILRRIMRDYFGYEVIFVQNVTDVDDKIIRRAREQYFFTRYKADHPKVDQKVLEDTVLAYSEYGRGTVGFPSNLPIHEFRTWMDHERSIIDHSALKDEMQIIFQNRITTLQRAVIAWESARSTPIDAAGYYSSVEGILSSYLGHEVRHKISAEDHSIFSDFAAHWESQFNDDLRALNCLPPTITTRVSEFIPDNIEFVAKIIDNGFAYVIPGGTVYFDVTAFENAGHFYAKLEPGNRENDPKEQIRKTTSSVDKPLTPEELEIQQEKAKPPRLCSLEEESRRPGWHIECSAMASKVLGSRIDIHSGGIDLAFPHHDNELAQSEAYWYPDGNADDVQWINYFLHMGHLSIEGSKMSKSLKNFVTIREALSGGYWTSRKLRLLFMMSGWKGGLEISSKAQTEVATWERTVNNFFAHVSALILEARVPNSRHQKHLFRSQERQLFEELENAQKSMHAVLSDSFNTALGLSAISDLITKANTYLKVNQISVNNPDSYFSLTAVEEIARWITRMLEIFGLSDRVGGETIGWSAVPMTDSASGKGGETSILPYVRLLSTFRDQVKHLAISNIASPISQRLLQLTDDLRDIQLLPLGISLEDRDSSVGEAALMKFGIPADLMAAKEAKAQQLADRDVKKEAARAAAAKVEREKAGKAKMSPQDMFRTNEYSEWDEDGVPTKDKEGNELTKSKRKTLKKAWERQDKLHSAFIPPQLGSLI</sequence>
<evidence type="ECO:0000256" key="6">
    <source>
        <dbReference type="ARBA" id="ARBA00022840"/>
    </source>
</evidence>
<dbReference type="SUPFAM" id="SSF47323">
    <property type="entry name" value="Anticodon-binding domain of a subclass of class I aminoacyl-tRNA synthetases"/>
    <property type="match status" value="1"/>
</dbReference>
<evidence type="ECO:0000313" key="9">
    <source>
        <dbReference type="EMBL" id="RDB28024.1"/>
    </source>
</evidence>
<proteinExistence type="predicted"/>
<dbReference type="GO" id="GO:0005737">
    <property type="term" value="C:cytoplasm"/>
    <property type="evidence" value="ECO:0007669"/>
    <property type="project" value="TreeGrafter"/>
</dbReference>
<evidence type="ECO:0000256" key="1">
    <source>
        <dbReference type="ARBA" id="ARBA00001947"/>
    </source>
</evidence>
<reference evidence="9" key="1">
    <citation type="submission" date="2018-04" db="EMBL/GenBank/DDBJ databases">
        <title>Whole genome sequencing of Hypsizygus marmoreus.</title>
        <authorList>
            <person name="Choi I.-G."/>
            <person name="Min B."/>
            <person name="Kim J.-G."/>
            <person name="Kim S."/>
            <person name="Oh Y.-L."/>
            <person name="Kong W.-S."/>
            <person name="Park H."/>
            <person name="Jeong J."/>
            <person name="Song E.-S."/>
        </authorList>
    </citation>
    <scope>NUCLEOTIDE SEQUENCE [LARGE SCALE GENOMIC DNA]</scope>
    <source>
        <strain evidence="9">51987-8</strain>
    </source>
</reference>
<dbReference type="GO" id="GO:0004817">
    <property type="term" value="F:cysteine-tRNA ligase activity"/>
    <property type="evidence" value="ECO:0007669"/>
    <property type="project" value="TreeGrafter"/>
</dbReference>
<organism evidence="9 10">
    <name type="scientific">Hypsizygus marmoreus</name>
    <name type="common">White beech mushroom</name>
    <name type="synonym">Agaricus marmoreus</name>
    <dbReference type="NCBI Taxonomy" id="39966"/>
    <lineage>
        <taxon>Eukaryota</taxon>
        <taxon>Fungi</taxon>
        <taxon>Dikarya</taxon>
        <taxon>Basidiomycota</taxon>
        <taxon>Agaricomycotina</taxon>
        <taxon>Agaricomycetes</taxon>
        <taxon>Agaricomycetidae</taxon>
        <taxon>Agaricales</taxon>
        <taxon>Tricholomatineae</taxon>
        <taxon>Lyophyllaceae</taxon>
        <taxon>Hypsizygus</taxon>
    </lineage>
</organism>
<comment type="cofactor">
    <cofactor evidence="1">
        <name>Zn(2+)</name>
        <dbReference type="ChEBI" id="CHEBI:29105"/>
    </cofactor>
</comment>
<dbReference type="STRING" id="39966.A0A369K8B1"/>
<dbReference type="GO" id="GO:0005524">
    <property type="term" value="F:ATP binding"/>
    <property type="evidence" value="ECO:0007669"/>
    <property type="project" value="UniProtKB-KW"/>
</dbReference>
<keyword evidence="2 9" id="KW-0436">Ligase</keyword>
<evidence type="ECO:0000256" key="5">
    <source>
        <dbReference type="ARBA" id="ARBA00022833"/>
    </source>
</evidence>
<keyword evidence="4" id="KW-0547">Nucleotide-binding</keyword>
<dbReference type="GO" id="GO:0006423">
    <property type="term" value="P:cysteinyl-tRNA aminoacylation"/>
    <property type="evidence" value="ECO:0007669"/>
    <property type="project" value="TreeGrafter"/>
</dbReference>
<dbReference type="Pfam" id="PF01406">
    <property type="entry name" value="tRNA-synt_1e"/>
    <property type="match status" value="1"/>
</dbReference>
<feature type="region of interest" description="Disordered" evidence="7">
    <location>
        <begin position="706"/>
        <end position="743"/>
    </location>
</feature>
<accession>A0A369K8B1</accession>
<dbReference type="Proteomes" id="UP000076154">
    <property type="component" value="Unassembled WGS sequence"/>
</dbReference>
<evidence type="ECO:0000259" key="8">
    <source>
        <dbReference type="Pfam" id="PF01406"/>
    </source>
</evidence>
<dbReference type="EMBL" id="LUEZ02000013">
    <property type="protein sequence ID" value="RDB28024.1"/>
    <property type="molecule type" value="Genomic_DNA"/>
</dbReference>
<dbReference type="InterPro" id="IPR024909">
    <property type="entry name" value="Cys-tRNA/MSH_ligase"/>
</dbReference>
<evidence type="ECO:0000256" key="4">
    <source>
        <dbReference type="ARBA" id="ARBA00022741"/>
    </source>
</evidence>
<dbReference type="Gene3D" id="3.40.50.620">
    <property type="entry name" value="HUPs"/>
    <property type="match status" value="2"/>
</dbReference>
<gene>
    <name evidence="9" type="primary">YNL247W_0</name>
    <name evidence="9" type="ORF">Hypma_002205</name>
</gene>
<dbReference type="AlphaFoldDB" id="A0A369K8B1"/>
<protein>
    <submittedName>
        <fullName evidence="9">Cysteine--tRNA ligase</fullName>
    </submittedName>
</protein>
<keyword evidence="6" id="KW-0067">ATP-binding</keyword>
<dbReference type="InterPro" id="IPR014729">
    <property type="entry name" value="Rossmann-like_a/b/a_fold"/>
</dbReference>
<keyword evidence="5" id="KW-0862">Zinc</keyword>
<dbReference type="PRINTS" id="PR00983">
    <property type="entry name" value="TRNASYNTHCYS"/>
</dbReference>
<keyword evidence="10" id="KW-1185">Reference proteome</keyword>
<evidence type="ECO:0000313" key="10">
    <source>
        <dbReference type="Proteomes" id="UP000076154"/>
    </source>
</evidence>
<dbReference type="InterPro" id="IPR032678">
    <property type="entry name" value="tRNA-synt_1_cat_dom"/>
</dbReference>
<evidence type="ECO:0000256" key="3">
    <source>
        <dbReference type="ARBA" id="ARBA00022723"/>
    </source>
</evidence>
<dbReference type="SUPFAM" id="SSF52374">
    <property type="entry name" value="Nucleotidylyl transferase"/>
    <property type="match status" value="1"/>
</dbReference>
<evidence type="ECO:0000256" key="2">
    <source>
        <dbReference type="ARBA" id="ARBA00022598"/>
    </source>
</evidence>
<dbReference type="PANTHER" id="PTHR10890">
    <property type="entry name" value="CYSTEINYL-TRNA SYNTHETASE"/>
    <property type="match status" value="1"/>
</dbReference>
<dbReference type="OrthoDB" id="438179at2759"/>
<name>A0A369K8B1_HYPMA</name>
<feature type="compositionally biased region" description="Basic and acidic residues" evidence="7">
    <location>
        <begin position="281"/>
        <end position="293"/>
    </location>
</feature>
<keyword evidence="3" id="KW-0479">Metal-binding</keyword>
<comment type="caution">
    <text evidence="9">The sequence shown here is derived from an EMBL/GenBank/DDBJ whole genome shotgun (WGS) entry which is preliminary data.</text>
</comment>
<feature type="region of interest" description="Disordered" evidence="7">
    <location>
        <begin position="280"/>
        <end position="319"/>
    </location>
</feature>
<feature type="compositionally biased region" description="Basic and acidic residues" evidence="7">
    <location>
        <begin position="718"/>
        <end position="730"/>
    </location>
</feature>